<protein>
    <submittedName>
        <fullName evidence="1">Secreted protein</fullName>
    </submittedName>
</protein>
<gene>
    <name evidence="1" type="ORF">RMSM_06501</name>
</gene>
<dbReference type="EMBL" id="ANOG01000941">
    <property type="protein sequence ID" value="EMI16578.1"/>
    <property type="molecule type" value="Genomic_DNA"/>
</dbReference>
<reference evidence="1 2" key="1">
    <citation type="journal article" date="2013" name="Mar. Genomics">
        <title>Expression of sulfatases in Rhodopirellula baltica and the diversity of sulfatases in the genus Rhodopirellula.</title>
        <authorList>
            <person name="Wegner C.E."/>
            <person name="Richter-Heitmann T."/>
            <person name="Klindworth A."/>
            <person name="Klockow C."/>
            <person name="Richter M."/>
            <person name="Achstetter T."/>
            <person name="Glockner F.O."/>
            <person name="Harder J."/>
        </authorList>
    </citation>
    <scope>NUCLEOTIDE SEQUENCE [LARGE SCALE GENOMIC DNA]</scope>
    <source>
        <strain evidence="1 2">SM1</strain>
    </source>
</reference>
<organism evidence="1 2">
    <name type="scientific">Rhodopirellula maiorica SM1</name>
    <dbReference type="NCBI Taxonomy" id="1265738"/>
    <lineage>
        <taxon>Bacteria</taxon>
        <taxon>Pseudomonadati</taxon>
        <taxon>Planctomycetota</taxon>
        <taxon>Planctomycetia</taxon>
        <taxon>Pirellulales</taxon>
        <taxon>Pirellulaceae</taxon>
        <taxon>Novipirellula</taxon>
    </lineage>
</organism>
<sequence>MYLPKLWLIFLSCGTSAAVQKGIRSQDGILGEPPKTFWQNQIYKR</sequence>
<dbReference type="Proteomes" id="UP000011991">
    <property type="component" value="Unassembled WGS sequence"/>
</dbReference>
<evidence type="ECO:0000313" key="2">
    <source>
        <dbReference type="Proteomes" id="UP000011991"/>
    </source>
</evidence>
<keyword evidence="2" id="KW-1185">Reference proteome</keyword>
<comment type="caution">
    <text evidence="1">The sequence shown here is derived from an EMBL/GenBank/DDBJ whole genome shotgun (WGS) entry which is preliminary data.</text>
</comment>
<accession>M5RAQ7</accession>
<evidence type="ECO:0000313" key="1">
    <source>
        <dbReference type="EMBL" id="EMI16578.1"/>
    </source>
</evidence>
<dbReference type="AlphaFoldDB" id="M5RAQ7"/>
<proteinExistence type="predicted"/>
<name>M5RAQ7_9BACT</name>
<dbReference type="PATRIC" id="fig|1265738.3.peg.6485"/>